<proteinExistence type="predicted"/>
<dbReference type="Proteomes" id="UP001500449">
    <property type="component" value="Unassembled WGS sequence"/>
</dbReference>
<sequence>MTIAHDTEETTQDILRQALGLTPRRPYVWNGKDLLQPCQDCGHNPLLEIPAGLPAGDPVADVVPDREALKVATRTVSMLVDVLDQRRAPRLVRDRVHPRVLRYLQALPVDGTGSHGGARLISIHPVQAHEGAVEVAASIRLRARRRALAASFELTDNWICETIRIL</sequence>
<dbReference type="EMBL" id="BAAAQK010000005">
    <property type="protein sequence ID" value="GAA1843798.1"/>
    <property type="molecule type" value="Genomic_DNA"/>
</dbReference>
<evidence type="ECO:0000313" key="1">
    <source>
        <dbReference type="EMBL" id="GAA1843798.1"/>
    </source>
</evidence>
<dbReference type="Pfam" id="PF20060">
    <property type="entry name" value="DUF6459"/>
    <property type="match status" value="1"/>
</dbReference>
<comment type="caution">
    <text evidence="1">The sequence shown here is derived from an EMBL/GenBank/DDBJ whole genome shotgun (WGS) entry which is preliminary data.</text>
</comment>
<dbReference type="InterPro" id="IPR045596">
    <property type="entry name" value="DUF6459"/>
</dbReference>
<keyword evidence="2" id="KW-1185">Reference proteome</keyword>
<name>A0ABN2N120_9PSEU</name>
<gene>
    <name evidence="1" type="ORF">GCM10009836_23940</name>
</gene>
<dbReference type="RefSeq" id="WP_344415541.1">
    <property type="nucleotide sequence ID" value="NZ_BAAAQK010000005.1"/>
</dbReference>
<evidence type="ECO:0000313" key="2">
    <source>
        <dbReference type="Proteomes" id="UP001500449"/>
    </source>
</evidence>
<organism evidence="1 2">
    <name type="scientific">Pseudonocardia ailaonensis</name>
    <dbReference type="NCBI Taxonomy" id="367279"/>
    <lineage>
        <taxon>Bacteria</taxon>
        <taxon>Bacillati</taxon>
        <taxon>Actinomycetota</taxon>
        <taxon>Actinomycetes</taxon>
        <taxon>Pseudonocardiales</taxon>
        <taxon>Pseudonocardiaceae</taxon>
        <taxon>Pseudonocardia</taxon>
    </lineage>
</organism>
<accession>A0ABN2N120</accession>
<protein>
    <submittedName>
        <fullName evidence="1">Uncharacterized protein</fullName>
    </submittedName>
</protein>
<reference evidence="1 2" key="1">
    <citation type="journal article" date="2019" name="Int. J. Syst. Evol. Microbiol.">
        <title>The Global Catalogue of Microorganisms (GCM) 10K type strain sequencing project: providing services to taxonomists for standard genome sequencing and annotation.</title>
        <authorList>
            <consortium name="The Broad Institute Genomics Platform"/>
            <consortium name="The Broad Institute Genome Sequencing Center for Infectious Disease"/>
            <person name="Wu L."/>
            <person name="Ma J."/>
        </authorList>
    </citation>
    <scope>NUCLEOTIDE SEQUENCE [LARGE SCALE GENOMIC DNA]</scope>
    <source>
        <strain evidence="1 2">JCM 16009</strain>
    </source>
</reference>